<sequence>MFIITNNDLHYDLLLLSCAGCIAISTGSAHNQFPFPCSNGYWNAAPIVHTIGAFYLVNTPYLLRNISSSCPVFLLLSRELILIPKPLSLNTEQ</sequence>
<dbReference type="EMBL" id="CP028487">
    <property type="protein sequence ID" value="AVX38040.1"/>
    <property type="molecule type" value="Genomic_DNA"/>
</dbReference>
<organism evidence="1 2">
    <name type="scientific">Yersinia massiliensis</name>
    <dbReference type="NCBI Taxonomy" id="419257"/>
    <lineage>
        <taxon>Bacteria</taxon>
        <taxon>Pseudomonadati</taxon>
        <taxon>Pseudomonadota</taxon>
        <taxon>Gammaproteobacteria</taxon>
        <taxon>Enterobacterales</taxon>
        <taxon>Yersiniaceae</taxon>
        <taxon>Yersinia</taxon>
    </lineage>
</organism>
<keyword evidence="2" id="KW-1185">Reference proteome</keyword>
<evidence type="ECO:0000313" key="2">
    <source>
        <dbReference type="Proteomes" id="UP000240908"/>
    </source>
</evidence>
<accession>A0ABM6UU28</accession>
<protein>
    <submittedName>
        <fullName evidence="1">Uncharacterized protein</fullName>
    </submittedName>
</protein>
<name>A0ABM6UU28_9GAMM</name>
<proteinExistence type="predicted"/>
<dbReference type="Proteomes" id="UP000240908">
    <property type="component" value="Chromosome"/>
</dbReference>
<reference evidence="2" key="1">
    <citation type="journal article" date="2018" name="Genome Announc.">
        <title>First complete genome sequence of Yersinia massiliensis.</title>
        <authorList>
            <person name="Thomas M.C."/>
            <person name="Arling V."/>
            <person name="Goji N."/>
            <person name="Janzen T.W."/>
            <person name="Duceppe M.-O."/>
            <person name="Mathews A."/>
            <person name="Carrillo C."/>
            <person name="Amoako K."/>
        </authorList>
    </citation>
    <scope>NUCLEOTIDE SEQUENCE [LARGE SCALE GENOMIC DNA]</scope>
    <source>
        <strain evidence="2">GTA</strain>
    </source>
</reference>
<evidence type="ECO:0000313" key="1">
    <source>
        <dbReference type="EMBL" id="AVX38040.1"/>
    </source>
</evidence>
<gene>
    <name evidence="1" type="ORF">DA391_10435</name>
</gene>